<gene>
    <name evidence="5" type="ORF">BBI00_09210</name>
</gene>
<comment type="caution">
    <text evidence="5">The sequence shown here is derived from an EMBL/GenBank/DDBJ whole genome shotgun (WGS) entry which is preliminary data.</text>
</comment>
<dbReference type="InterPro" id="IPR003961">
    <property type="entry name" value="FN3_dom"/>
</dbReference>
<dbReference type="RefSeq" id="WP_065398484.1">
    <property type="nucleotide sequence ID" value="NZ_MAYG01000001.1"/>
</dbReference>
<dbReference type="EMBL" id="MAYG01000001">
    <property type="protein sequence ID" value="OCA74494.1"/>
    <property type="molecule type" value="Genomic_DNA"/>
</dbReference>
<dbReference type="SUPFAM" id="SSF50965">
    <property type="entry name" value="Galactose oxidase, central domain"/>
    <property type="match status" value="1"/>
</dbReference>
<organism evidence="5 6">
    <name type="scientific">Chryseobacterium arthrosphaerae</name>
    <dbReference type="NCBI Taxonomy" id="651561"/>
    <lineage>
        <taxon>Bacteria</taxon>
        <taxon>Pseudomonadati</taxon>
        <taxon>Bacteroidota</taxon>
        <taxon>Flavobacteriia</taxon>
        <taxon>Flavobacteriales</taxon>
        <taxon>Weeksellaceae</taxon>
        <taxon>Chryseobacterium group</taxon>
        <taxon>Chryseobacterium</taxon>
    </lineage>
</organism>
<dbReference type="PROSITE" id="PS00626">
    <property type="entry name" value="RCC1_2"/>
    <property type="match status" value="2"/>
</dbReference>
<feature type="signal peptide" evidence="3">
    <location>
        <begin position="1"/>
        <end position="21"/>
    </location>
</feature>
<dbReference type="Proteomes" id="UP000093432">
    <property type="component" value="Unassembled WGS sequence"/>
</dbReference>
<dbReference type="Gene3D" id="2.130.10.30">
    <property type="entry name" value="Regulator of chromosome condensation 1/beta-lactamase-inhibitor protein II"/>
    <property type="match status" value="4"/>
</dbReference>
<dbReference type="InterPro" id="IPR026444">
    <property type="entry name" value="Secre_tail"/>
</dbReference>
<dbReference type="Pfam" id="PF18962">
    <property type="entry name" value="Por_Secre_tail"/>
    <property type="match status" value="1"/>
</dbReference>
<dbReference type="SUPFAM" id="SSF50985">
    <property type="entry name" value="RCC1/BLIP-II"/>
    <property type="match status" value="2"/>
</dbReference>
<evidence type="ECO:0000259" key="4">
    <source>
        <dbReference type="PROSITE" id="PS50853"/>
    </source>
</evidence>
<dbReference type="SUPFAM" id="SSF49265">
    <property type="entry name" value="Fibronectin type III"/>
    <property type="match status" value="1"/>
</dbReference>
<dbReference type="InterPro" id="IPR036116">
    <property type="entry name" value="FN3_sf"/>
</dbReference>
<reference evidence="6" key="1">
    <citation type="submission" date="2016-07" db="EMBL/GenBank/DDBJ databases">
        <authorList>
            <person name="Florea S."/>
            <person name="Webb J.S."/>
            <person name="Jaromczyk J."/>
            <person name="Schardl C.L."/>
        </authorList>
    </citation>
    <scope>NUCLEOTIDE SEQUENCE [LARGE SCALE GENOMIC DNA]</scope>
    <source>
        <strain evidence="6">CC-VM-7</strain>
    </source>
</reference>
<dbReference type="PROSITE" id="PS50853">
    <property type="entry name" value="FN3"/>
    <property type="match status" value="1"/>
</dbReference>
<dbReference type="InterPro" id="IPR058923">
    <property type="entry name" value="RCC1-like_dom"/>
</dbReference>
<keyword evidence="1 3" id="KW-0732">Signal</keyword>
<accession>A0A1B8ZSD4</accession>
<dbReference type="InterPro" id="IPR051210">
    <property type="entry name" value="Ub_ligase/GEF_domain"/>
</dbReference>
<proteinExistence type="predicted"/>
<dbReference type="PROSITE" id="PS50012">
    <property type="entry name" value="RCC1_3"/>
    <property type="match status" value="12"/>
</dbReference>
<feature type="chain" id="PRO_5008621178" description="Fibronectin type-III domain-containing protein" evidence="3">
    <location>
        <begin position="22"/>
        <end position="1167"/>
    </location>
</feature>
<dbReference type="InterPro" id="IPR009091">
    <property type="entry name" value="RCC1/BLIP-II"/>
</dbReference>
<evidence type="ECO:0000313" key="5">
    <source>
        <dbReference type="EMBL" id="OCA74494.1"/>
    </source>
</evidence>
<protein>
    <recommendedName>
        <fullName evidence="4">Fibronectin type-III domain-containing protein</fullName>
    </recommendedName>
</protein>
<dbReference type="Pfam" id="PF00415">
    <property type="entry name" value="RCC1"/>
    <property type="match status" value="3"/>
</dbReference>
<dbReference type="InterPro" id="IPR000408">
    <property type="entry name" value="Reg_chr_condens"/>
</dbReference>
<dbReference type="PANTHER" id="PTHR22870:SF408">
    <property type="entry name" value="OS09G0560450 PROTEIN"/>
    <property type="match status" value="1"/>
</dbReference>
<sequence length="1167" mass="123685">MKNYIYSIIALFMVMLCPAQVSISQAEYFWDTDPGTGNGTPVLAADGTFDDVVEQISQTDIATPGVGLHKFCIRIKDNTGVWGPVFTNIIEVQSNEGFTKIAVSQAEYFWDADPGAGNGNPVLAADGNFDSVFEQLSKTGVATPGGGLHKFSVRIKDNMGIWGPVFTNVINVQQTSASPIMAISQAEYFWDTDPGEGNGTALLAADASFDSSFEQLTDAGITLPANGLHVLNVRIKDNTGVWGPVFRNVIDVQTTPFTGCWKTLITRVDHSVGIKTDGTLWAWGSNTAGQLGDGTTYVRSVPVQIGTSANWKNVYVGSRHTLAIKTDGTLWAWGDNKYGQLGDGTLISKTAPIQIGTATDWQSLSGGAEHSVGIKTDGTLWTWGRNGYGQLGDGTTNANTIPTQVGTATNWKSIRAANYQTLAIKTDGTLWGWGINTSGQLGDGTSVSKNIPTQIGTATNWKSIDTGTQHSVGLRTDGTLWAWGYNSWGQLGDGTTISKNTQIQIGTATNWQTVAAGNGFTYATKADGTLWAWGSNSFGQLGNGTSGGSVTSPAQVDSSSDNMRVFAGESHILVQKFDGFVKSCGRNDSWQLGDGTKVHKNTFTPMACPGYCIPPTTSFSTNNVTSTTNVTSTKATISWTEATVTPGQGYVYLYSTSPAVGGIQGSVPFTSTTADLTNLLPDTTYYWWVASNCGFTPYIWVPGGSFTTLPTTETGCWQSVSGGAYFTMGLKTDGTLWCWGDNAKGQIGDGTTINRNTPTRIGTGNNWAKIAAGSSFSLGMKADGTIWTWGDNYYGQLGDGTTANRNIPMQVGAAADWADIATGEYHTFAIKADGTLWGWGYNRFGQLGDGTIVNKSIPVQIGTSTDWLSVTSSESHTLAIKADGTLWGWGDNAKGQLGDGTTISVSSPVQIGTATNWKTVDTGNGFSIGIRTDGTLWSWGYNSSGQLGDGTTSPKNIPTQVGTGVNWKSVKIGEYGSVIAIKTDGTLWTWGNNSWGQLGDGTETNRSAPMLIGTATDWQSIESGTHHTLAINAQGFLAISGYNFRGQIGDGTTVQKKIFTPVACGTGSGAVNKASAFAKAGLTVDEVSVKADHLKVYPNPVQDILTVSFDRKILSVMVYNASGQQVLTKTINDTKGSIDVSGLVSGVYLITVNAADEVVKTVKVIKR</sequence>
<feature type="domain" description="Fibronectin type-III" evidence="4">
    <location>
        <begin position="620"/>
        <end position="711"/>
    </location>
</feature>
<dbReference type="OrthoDB" id="1081439at2"/>
<evidence type="ECO:0000256" key="2">
    <source>
        <dbReference type="ARBA" id="ARBA00022737"/>
    </source>
</evidence>
<dbReference type="InterPro" id="IPR011043">
    <property type="entry name" value="Gal_Oxase/kelch_b-propeller"/>
</dbReference>
<evidence type="ECO:0000313" key="6">
    <source>
        <dbReference type="Proteomes" id="UP000093432"/>
    </source>
</evidence>
<dbReference type="NCBIfam" id="TIGR04183">
    <property type="entry name" value="Por_Secre_tail"/>
    <property type="match status" value="1"/>
</dbReference>
<dbReference type="PANTHER" id="PTHR22870">
    <property type="entry name" value="REGULATOR OF CHROMOSOME CONDENSATION"/>
    <property type="match status" value="1"/>
</dbReference>
<evidence type="ECO:0000256" key="3">
    <source>
        <dbReference type="SAM" id="SignalP"/>
    </source>
</evidence>
<dbReference type="PRINTS" id="PR00633">
    <property type="entry name" value="RCCNDNSATION"/>
</dbReference>
<dbReference type="AlphaFoldDB" id="A0A1B8ZSD4"/>
<name>A0A1B8ZSD4_9FLAO</name>
<dbReference type="STRING" id="651561.BBI00_09210"/>
<keyword evidence="2" id="KW-0677">Repeat</keyword>
<evidence type="ECO:0000256" key="1">
    <source>
        <dbReference type="ARBA" id="ARBA00022729"/>
    </source>
</evidence>
<dbReference type="Pfam" id="PF25390">
    <property type="entry name" value="WD40_RLD"/>
    <property type="match status" value="2"/>
</dbReference>